<dbReference type="AlphaFoldDB" id="A0A7W5FE33"/>
<dbReference type="EMBL" id="JACHXF010000004">
    <property type="protein sequence ID" value="MBB3094976.1"/>
    <property type="molecule type" value="Genomic_DNA"/>
</dbReference>
<reference evidence="1 2" key="1">
    <citation type="submission" date="2020-08" db="EMBL/GenBank/DDBJ databases">
        <title>Genomic Encyclopedia of Type Strains, Phase III (KMG-III): the genomes of soil and plant-associated and newly described type strains.</title>
        <authorList>
            <person name="Whitman W."/>
        </authorList>
    </citation>
    <scope>NUCLEOTIDE SEQUENCE [LARGE SCALE GENOMIC DNA]</scope>
    <source>
        <strain evidence="1 2">CECT 3287</strain>
    </source>
</reference>
<gene>
    <name evidence="1" type="ORF">FHR83_002639</name>
</gene>
<protein>
    <submittedName>
        <fullName evidence="1">Putative nucleic acid-binding Zn-ribbon protein</fullName>
    </submittedName>
</protein>
<proteinExistence type="predicted"/>
<evidence type="ECO:0000313" key="2">
    <source>
        <dbReference type="Proteomes" id="UP000590749"/>
    </source>
</evidence>
<dbReference type="Proteomes" id="UP000590749">
    <property type="component" value="Unassembled WGS sequence"/>
</dbReference>
<keyword evidence="2" id="KW-1185">Reference proteome</keyword>
<name>A0A7W5FE33_9ACTN</name>
<accession>A0A7W5FE33</accession>
<comment type="caution">
    <text evidence="1">The sequence shown here is derived from an EMBL/GenBank/DDBJ whole genome shotgun (WGS) entry which is preliminary data.</text>
</comment>
<evidence type="ECO:0000313" key="1">
    <source>
        <dbReference type="EMBL" id="MBB3094976.1"/>
    </source>
</evidence>
<sequence length="95" mass="9654">MKPAQEAARVASVAELRAAVEAALQQVTEGQQAIQAAKEKLGEAQQSLAAALDGSANDAVGAAHASLSHAEQQLEDGFNATVAAVEQAHTYTASL</sequence>
<organism evidence="1 2">
    <name type="scientific">Actinoplanes campanulatus</name>
    <dbReference type="NCBI Taxonomy" id="113559"/>
    <lineage>
        <taxon>Bacteria</taxon>
        <taxon>Bacillati</taxon>
        <taxon>Actinomycetota</taxon>
        <taxon>Actinomycetes</taxon>
        <taxon>Micromonosporales</taxon>
        <taxon>Micromonosporaceae</taxon>
        <taxon>Actinoplanes</taxon>
    </lineage>
</organism>